<feature type="domain" description="Glycosyl hydrolase family 13 catalytic" evidence="4">
    <location>
        <begin position="135"/>
        <end position="518"/>
    </location>
</feature>
<dbReference type="Gene3D" id="2.60.40.10">
    <property type="entry name" value="Immunoglobulins"/>
    <property type="match status" value="1"/>
</dbReference>
<dbReference type="SUPFAM" id="SSF51445">
    <property type="entry name" value="(Trans)glycosidases"/>
    <property type="match status" value="1"/>
</dbReference>
<comment type="caution">
    <text evidence="5">The sequence shown here is derived from an EMBL/GenBank/DDBJ whole genome shotgun (WGS) entry which is preliminary data.</text>
</comment>
<dbReference type="AlphaFoldDB" id="A0A316TRK5"/>
<gene>
    <name evidence="5" type="ORF">DDZ15_13950</name>
</gene>
<dbReference type="Gene3D" id="3.20.20.80">
    <property type="entry name" value="Glycosidases"/>
    <property type="match status" value="1"/>
</dbReference>
<dbReference type="GO" id="GO:0005975">
    <property type="term" value="P:carbohydrate metabolic process"/>
    <property type="evidence" value="ECO:0007669"/>
    <property type="project" value="InterPro"/>
</dbReference>
<evidence type="ECO:0000259" key="4">
    <source>
        <dbReference type="SMART" id="SM00642"/>
    </source>
</evidence>
<dbReference type="InterPro" id="IPR013780">
    <property type="entry name" value="Glyco_hydro_b"/>
</dbReference>
<proteinExistence type="predicted"/>
<dbReference type="RefSeq" id="WP_109647712.1">
    <property type="nucleotide sequence ID" value="NZ_QGGB01000009.1"/>
</dbReference>
<keyword evidence="1 5" id="KW-0378">Hydrolase</keyword>
<dbReference type="Pfam" id="PF00128">
    <property type="entry name" value="Alpha-amylase"/>
    <property type="match status" value="1"/>
</dbReference>
<name>A0A316TRK5_9BACT</name>
<feature type="chain" id="PRO_5016374999" evidence="3">
    <location>
        <begin position="25"/>
        <end position="627"/>
    </location>
</feature>
<dbReference type="Pfam" id="PF10438">
    <property type="entry name" value="Cyc-maltodext_C"/>
    <property type="match status" value="1"/>
</dbReference>
<dbReference type="InterPro" id="IPR014756">
    <property type="entry name" value="Ig_E-set"/>
</dbReference>
<keyword evidence="3" id="KW-0732">Signal</keyword>
<protein>
    <submittedName>
        <fullName evidence="5">Glycosyl hydrolase</fullName>
    </submittedName>
</protein>
<organism evidence="5 6">
    <name type="scientific">Rhodohalobacter mucosus</name>
    <dbReference type="NCBI Taxonomy" id="2079485"/>
    <lineage>
        <taxon>Bacteria</taxon>
        <taxon>Pseudomonadati</taxon>
        <taxon>Balneolota</taxon>
        <taxon>Balneolia</taxon>
        <taxon>Balneolales</taxon>
        <taxon>Balneolaceae</taxon>
        <taxon>Rhodohalobacter</taxon>
    </lineage>
</organism>
<reference evidence="5 6" key="1">
    <citation type="submission" date="2018-05" db="EMBL/GenBank/DDBJ databases">
        <title>Rhodohalobacter halophilus gen. nov., sp. nov., a moderately halophilic member of the family Balneolaceae.</title>
        <authorList>
            <person name="Liu Z.-W."/>
        </authorList>
    </citation>
    <scope>NUCLEOTIDE SEQUENCE [LARGE SCALE GENOMIC DNA]</scope>
    <source>
        <strain evidence="5 6">8A47</strain>
    </source>
</reference>
<dbReference type="InterPro" id="IPR017853">
    <property type="entry name" value="GH"/>
</dbReference>
<dbReference type="GO" id="GO:0016798">
    <property type="term" value="F:hydrolase activity, acting on glycosyl bonds"/>
    <property type="evidence" value="ECO:0007669"/>
    <property type="project" value="UniProtKB-KW"/>
</dbReference>
<dbReference type="InterPro" id="IPR015171">
    <property type="entry name" value="Cyc-maltodext_N"/>
</dbReference>
<dbReference type="InterPro" id="IPR006047">
    <property type="entry name" value="GH13_cat_dom"/>
</dbReference>
<dbReference type="SMART" id="SM00642">
    <property type="entry name" value="Aamy"/>
    <property type="match status" value="1"/>
</dbReference>
<dbReference type="EMBL" id="QGGB01000009">
    <property type="protein sequence ID" value="PWN05685.1"/>
    <property type="molecule type" value="Genomic_DNA"/>
</dbReference>
<sequence length="627" mass="71882">MFRNRIKSAVTLFAILLFVSSAAAQPIQIDRVEPGNWWTGFQHPEVQILIYGEDIQSAQFSMDDYAGVSLERVTLVENPNYMFVTVRIAEEAEPGELQFRFERGRNSTEISYELRERSTETNRNQGFDSSDVIYLLMPDRFANGDPSNDVIPGMLEGVNRANPNARHGGDIQGVIDNLEYIRDLGMTAVWFTPILENDMPPEYGAYHGYAATDLYRVDRRYGTNEKYLELIDKAHEMGMKVIMDMIHNHVGTEHWFVKDPPTDDWIHDLSEVGTTNFRTSTVMDPYASEYDFESTVKGWFVTDMPDLDQRNELLANYLIQNTLWWIEYSGIDGIRMDTHPYPYKEYMADWAERVMEEFPDFNIVGEAWMPNTPTTAYWQTGFPSKDGYESHLPSVTDFPLYNSIARGLNEEPGWDTGISQLYFTLSQDFLFPDAGKNVIFPGNHDLDRIFTVMGEDYNKFRLAMTFILTTRGIPQLYYGDEVLLTGGGPDGLKRKDFPGGWQEDPVNAFTESGRERLAEVSGFPAAEAHRFVQRLAVWRQDNEVLHNGELTHFMPQNNLYVYFRHNDEKTVMVVLNAEDEPQTLDMNRFDERAGGYATGTDIISQHTFDLGPTLEVGPMQAMVIELE</sequence>
<keyword evidence="2" id="KW-0326">Glycosidase</keyword>
<dbReference type="CDD" id="cd11340">
    <property type="entry name" value="AmyAc_bac_CMD_like_3"/>
    <property type="match status" value="1"/>
</dbReference>
<feature type="signal peptide" evidence="3">
    <location>
        <begin position="1"/>
        <end position="24"/>
    </location>
</feature>
<dbReference type="PANTHER" id="PTHR10357">
    <property type="entry name" value="ALPHA-AMYLASE FAMILY MEMBER"/>
    <property type="match status" value="1"/>
</dbReference>
<accession>A0A316TRK5</accession>
<dbReference type="SUPFAM" id="SSF51011">
    <property type="entry name" value="Glycosyl hydrolase domain"/>
    <property type="match status" value="1"/>
</dbReference>
<dbReference type="Proteomes" id="UP000245533">
    <property type="component" value="Unassembled WGS sequence"/>
</dbReference>
<keyword evidence="6" id="KW-1185">Reference proteome</keyword>
<evidence type="ECO:0000256" key="2">
    <source>
        <dbReference type="ARBA" id="ARBA00023295"/>
    </source>
</evidence>
<dbReference type="SUPFAM" id="SSF81296">
    <property type="entry name" value="E set domains"/>
    <property type="match status" value="1"/>
</dbReference>
<dbReference type="Pfam" id="PF09087">
    <property type="entry name" value="Cyc-maltodext_N"/>
    <property type="match status" value="1"/>
</dbReference>
<dbReference type="PANTHER" id="PTHR10357:SF210">
    <property type="entry name" value="MALTODEXTRIN GLUCOSIDASE"/>
    <property type="match status" value="1"/>
</dbReference>
<dbReference type="Gene3D" id="2.60.40.1180">
    <property type="entry name" value="Golgi alpha-mannosidase II"/>
    <property type="match status" value="1"/>
</dbReference>
<evidence type="ECO:0000256" key="3">
    <source>
        <dbReference type="SAM" id="SignalP"/>
    </source>
</evidence>
<dbReference type="OrthoDB" id="9806009at2"/>
<evidence type="ECO:0000256" key="1">
    <source>
        <dbReference type="ARBA" id="ARBA00022801"/>
    </source>
</evidence>
<dbReference type="InterPro" id="IPR019492">
    <property type="entry name" value="Cyclo-malto-dextrinase_C"/>
</dbReference>
<dbReference type="InterPro" id="IPR013783">
    <property type="entry name" value="Ig-like_fold"/>
</dbReference>
<evidence type="ECO:0000313" key="5">
    <source>
        <dbReference type="EMBL" id="PWN05685.1"/>
    </source>
</evidence>
<evidence type="ECO:0000313" key="6">
    <source>
        <dbReference type="Proteomes" id="UP000245533"/>
    </source>
</evidence>